<protein>
    <submittedName>
        <fullName evidence="2">GNAT family N-acetyltransferase</fullName>
    </submittedName>
</protein>
<name>A0ABN1PQI0_9PSEU</name>
<keyword evidence="3" id="KW-1185">Reference proteome</keyword>
<accession>A0ABN1PQI0</accession>
<organism evidence="2 3">
    <name type="scientific">Pseudonocardia zijingensis</name>
    <dbReference type="NCBI Taxonomy" id="153376"/>
    <lineage>
        <taxon>Bacteria</taxon>
        <taxon>Bacillati</taxon>
        <taxon>Actinomycetota</taxon>
        <taxon>Actinomycetes</taxon>
        <taxon>Pseudonocardiales</taxon>
        <taxon>Pseudonocardiaceae</taxon>
        <taxon>Pseudonocardia</taxon>
    </lineage>
</organism>
<comment type="caution">
    <text evidence="2">The sequence shown here is derived from an EMBL/GenBank/DDBJ whole genome shotgun (WGS) entry which is preliminary data.</text>
</comment>
<dbReference type="InterPro" id="IPR016181">
    <property type="entry name" value="Acyl_CoA_acyltransferase"/>
</dbReference>
<dbReference type="Pfam" id="PF13508">
    <property type="entry name" value="Acetyltransf_7"/>
    <property type="match status" value="1"/>
</dbReference>
<dbReference type="Gene3D" id="3.40.630.30">
    <property type="match status" value="1"/>
</dbReference>
<evidence type="ECO:0000313" key="2">
    <source>
        <dbReference type="EMBL" id="GAA0931753.1"/>
    </source>
</evidence>
<reference evidence="2 3" key="1">
    <citation type="journal article" date="2019" name="Int. J. Syst. Evol. Microbiol.">
        <title>The Global Catalogue of Microorganisms (GCM) 10K type strain sequencing project: providing services to taxonomists for standard genome sequencing and annotation.</title>
        <authorList>
            <consortium name="The Broad Institute Genomics Platform"/>
            <consortium name="The Broad Institute Genome Sequencing Center for Infectious Disease"/>
            <person name="Wu L."/>
            <person name="Ma J."/>
        </authorList>
    </citation>
    <scope>NUCLEOTIDE SEQUENCE [LARGE SCALE GENOMIC DNA]</scope>
    <source>
        <strain evidence="2 3">JCM 11117</strain>
    </source>
</reference>
<dbReference type="Proteomes" id="UP001499967">
    <property type="component" value="Unassembled WGS sequence"/>
</dbReference>
<dbReference type="PANTHER" id="PTHR42791:SF1">
    <property type="entry name" value="N-ACETYLTRANSFERASE DOMAIN-CONTAINING PROTEIN"/>
    <property type="match status" value="1"/>
</dbReference>
<dbReference type="PANTHER" id="PTHR42791">
    <property type="entry name" value="GNAT FAMILY ACETYLTRANSFERASE"/>
    <property type="match status" value="1"/>
</dbReference>
<sequence length="196" mass="20945">MIDAAAAAPYGVRVCSASDCEIAIQVLTAAFADDPVFRWLLFGDVPGVDVARLVLPVVEQSAGQGELVVGPDGAGTAVWLRRGAEPPAGDEAPLPDELARPATFTALVDQRYPVGRPHLYLAFLGVVPGVRGRGTGGALLRERLARADADRVPAYLEASSARSRSLYERHGFRTTGAPIVLPDGPRLWPMWREPRP</sequence>
<feature type="domain" description="N-acetyltransferase" evidence="1">
    <location>
        <begin position="48"/>
        <end position="195"/>
    </location>
</feature>
<proteinExistence type="predicted"/>
<dbReference type="InterPro" id="IPR052523">
    <property type="entry name" value="Trichothecene_AcTrans"/>
</dbReference>
<evidence type="ECO:0000259" key="1">
    <source>
        <dbReference type="PROSITE" id="PS51186"/>
    </source>
</evidence>
<dbReference type="SUPFAM" id="SSF55729">
    <property type="entry name" value="Acyl-CoA N-acyltransferases (Nat)"/>
    <property type="match status" value="1"/>
</dbReference>
<dbReference type="CDD" id="cd04301">
    <property type="entry name" value="NAT_SF"/>
    <property type="match status" value="1"/>
</dbReference>
<dbReference type="EMBL" id="BAAAHP010000055">
    <property type="protein sequence ID" value="GAA0931753.1"/>
    <property type="molecule type" value="Genomic_DNA"/>
</dbReference>
<dbReference type="PROSITE" id="PS51186">
    <property type="entry name" value="GNAT"/>
    <property type="match status" value="1"/>
</dbReference>
<dbReference type="InterPro" id="IPR000182">
    <property type="entry name" value="GNAT_dom"/>
</dbReference>
<evidence type="ECO:0000313" key="3">
    <source>
        <dbReference type="Proteomes" id="UP001499967"/>
    </source>
</evidence>
<gene>
    <name evidence="2" type="ORF">GCM10009559_20190</name>
</gene>